<accession>A0A1H4ATD1</accession>
<dbReference type="EMBL" id="FNQK01000012">
    <property type="protein sequence ID" value="SEA39195.1"/>
    <property type="molecule type" value="Genomic_DNA"/>
</dbReference>
<proteinExistence type="predicted"/>
<protein>
    <submittedName>
        <fullName evidence="1">Uncharacterized protein</fullName>
    </submittedName>
</protein>
<name>A0A1H4ATD1_BIZPA</name>
<sequence>MSQENKTKKHGKLQGPTYKRIKGFYKYNENEALSGVLKKHPNERHKNLVPDHTEKTFVWHAKKGL</sequence>
<keyword evidence="2" id="KW-1185">Reference proteome</keyword>
<evidence type="ECO:0000313" key="2">
    <source>
        <dbReference type="Proteomes" id="UP000198846"/>
    </source>
</evidence>
<dbReference type="RefSeq" id="WP_092134589.1">
    <property type="nucleotide sequence ID" value="NZ_FNQK01000012.1"/>
</dbReference>
<reference evidence="1 2" key="1">
    <citation type="submission" date="2016-10" db="EMBL/GenBank/DDBJ databases">
        <authorList>
            <person name="de Groot N.N."/>
        </authorList>
    </citation>
    <scope>NUCLEOTIDE SEQUENCE [LARGE SCALE GENOMIC DNA]</scope>
    <source>
        <strain evidence="1 2">DSM 23842</strain>
    </source>
</reference>
<dbReference type="AlphaFoldDB" id="A0A1H4ATD1"/>
<gene>
    <name evidence="1" type="ORF">SAMN04487990_1128</name>
</gene>
<organism evidence="1 2">
    <name type="scientific">Bizionia paragorgiae</name>
    <dbReference type="NCBI Taxonomy" id="283786"/>
    <lineage>
        <taxon>Bacteria</taxon>
        <taxon>Pseudomonadati</taxon>
        <taxon>Bacteroidota</taxon>
        <taxon>Flavobacteriia</taxon>
        <taxon>Flavobacteriales</taxon>
        <taxon>Flavobacteriaceae</taxon>
        <taxon>Bizionia</taxon>
    </lineage>
</organism>
<dbReference type="STRING" id="283786.SAMN04487990_1128"/>
<evidence type="ECO:0000313" key="1">
    <source>
        <dbReference type="EMBL" id="SEA39195.1"/>
    </source>
</evidence>
<dbReference type="Proteomes" id="UP000198846">
    <property type="component" value="Unassembled WGS sequence"/>
</dbReference>